<sequence>MYMRYLSVTIPSWASAILATPLQGPDGQTIELSKAPNLTTLDLLLPSNASIQDLNASSGNGLDIRCDGARYGFNPSLSDCEGARSYIVPDSEQYVFGERHTGLPTSTFPLPYIIMGGGDNNIAVVMGVFEPKIQCRGNFDTSLSCKDILAEMPATTELEVFGPHDTPFVKEILPQEVASGDDQCILRLYSTGRSDVVAWYRIWEAVEATFAMCGRFLQGGSYRGLGQQGNVFLTLGARSPTVSTGNRSDDATA</sequence>
<organism evidence="1 2">
    <name type="scientific">Letharia lupina</name>
    <dbReference type="NCBI Taxonomy" id="560253"/>
    <lineage>
        <taxon>Eukaryota</taxon>
        <taxon>Fungi</taxon>
        <taxon>Dikarya</taxon>
        <taxon>Ascomycota</taxon>
        <taxon>Pezizomycotina</taxon>
        <taxon>Lecanoromycetes</taxon>
        <taxon>OSLEUM clade</taxon>
        <taxon>Lecanoromycetidae</taxon>
        <taxon>Lecanorales</taxon>
        <taxon>Lecanorineae</taxon>
        <taxon>Parmeliaceae</taxon>
        <taxon>Letharia</taxon>
    </lineage>
</organism>
<dbReference type="GeneID" id="59328631"/>
<accession>A0A8H6FCK3</accession>
<comment type="caution">
    <text evidence="1">The sequence shown here is derived from an EMBL/GenBank/DDBJ whole genome shotgun (WGS) entry which is preliminary data.</text>
</comment>
<reference evidence="1 2" key="1">
    <citation type="journal article" date="2020" name="Genomics">
        <title>Complete, high-quality genomes from long-read metagenomic sequencing of two wolf lichen thalli reveals enigmatic genome architecture.</title>
        <authorList>
            <person name="McKenzie S.K."/>
            <person name="Walston R.F."/>
            <person name="Allen J.L."/>
        </authorList>
    </citation>
    <scope>NUCLEOTIDE SEQUENCE [LARGE SCALE GENOMIC DNA]</scope>
    <source>
        <strain evidence="1">WasteWater1</strain>
    </source>
</reference>
<keyword evidence="2" id="KW-1185">Reference proteome</keyword>
<gene>
    <name evidence="1" type="ORF">HO133_000212</name>
</gene>
<proteinExistence type="predicted"/>
<dbReference type="Proteomes" id="UP000593566">
    <property type="component" value="Unassembled WGS sequence"/>
</dbReference>
<dbReference type="AlphaFoldDB" id="A0A8H6FCK3"/>
<evidence type="ECO:0000313" key="1">
    <source>
        <dbReference type="EMBL" id="KAF6223370.1"/>
    </source>
</evidence>
<evidence type="ECO:0000313" key="2">
    <source>
        <dbReference type="Proteomes" id="UP000593566"/>
    </source>
</evidence>
<name>A0A8H6FCK3_9LECA</name>
<dbReference type="EMBL" id="JACCJB010000010">
    <property type="protein sequence ID" value="KAF6223370.1"/>
    <property type="molecule type" value="Genomic_DNA"/>
</dbReference>
<protein>
    <submittedName>
        <fullName evidence="1">Uncharacterized protein</fullName>
    </submittedName>
</protein>
<dbReference type="RefSeq" id="XP_037152587.1">
    <property type="nucleotide sequence ID" value="XM_037291152.1"/>
</dbReference>